<dbReference type="GO" id="GO:0008955">
    <property type="term" value="F:peptidoglycan glycosyltransferase activity"/>
    <property type="evidence" value="ECO:0007669"/>
    <property type="project" value="UniProtKB-EC"/>
</dbReference>
<keyword evidence="8" id="KW-0378">Hydrolase</keyword>
<organism evidence="16 17">
    <name type="scientific">Candidatus Kapaibacterium thiocyanatum</name>
    <dbReference type="NCBI Taxonomy" id="1895771"/>
    <lineage>
        <taxon>Bacteria</taxon>
        <taxon>Pseudomonadati</taxon>
        <taxon>Candidatus Kapaibacteriota</taxon>
        <taxon>Candidatus Kapaibacteriia</taxon>
        <taxon>Candidatus Kapaibacteriales</taxon>
        <taxon>Candidatus Kapaibacteriaceae</taxon>
        <taxon>Candidatus Kapaibacterium</taxon>
    </lineage>
</organism>
<dbReference type="InterPro" id="IPR036950">
    <property type="entry name" value="PBP_transglycosylase"/>
</dbReference>
<comment type="catalytic activity">
    <reaction evidence="11">
        <text>[GlcNAc-(1-&gt;4)-Mur2Ac(oyl-L-Ala-gamma-D-Glu-L-Lys-D-Ala-D-Ala)](n)-di-trans,octa-cis-undecaprenyl diphosphate + beta-D-GlcNAc-(1-&gt;4)-Mur2Ac(oyl-L-Ala-gamma-D-Glu-L-Lys-D-Ala-D-Ala)-di-trans,octa-cis-undecaprenyl diphosphate = [GlcNAc-(1-&gt;4)-Mur2Ac(oyl-L-Ala-gamma-D-Glu-L-Lys-D-Ala-D-Ala)](n+1)-di-trans,octa-cis-undecaprenyl diphosphate + di-trans,octa-cis-undecaprenyl diphosphate + H(+)</text>
        <dbReference type="Rhea" id="RHEA:23708"/>
        <dbReference type="Rhea" id="RHEA-COMP:9602"/>
        <dbReference type="Rhea" id="RHEA-COMP:9603"/>
        <dbReference type="ChEBI" id="CHEBI:15378"/>
        <dbReference type="ChEBI" id="CHEBI:58405"/>
        <dbReference type="ChEBI" id="CHEBI:60033"/>
        <dbReference type="ChEBI" id="CHEBI:78435"/>
        <dbReference type="EC" id="2.4.99.28"/>
    </reaction>
</comment>
<comment type="pathway">
    <text evidence="1">Cell wall biogenesis; peptidoglycan biosynthesis.</text>
</comment>
<keyword evidence="7" id="KW-0808">Transferase</keyword>
<dbReference type="PANTHER" id="PTHR32282:SF15">
    <property type="entry name" value="PENICILLIN-BINDING PROTEIN 1C"/>
    <property type="match status" value="1"/>
</dbReference>
<evidence type="ECO:0000256" key="12">
    <source>
        <dbReference type="SAM" id="Phobius"/>
    </source>
</evidence>
<dbReference type="Proteomes" id="UP000184233">
    <property type="component" value="Unassembled WGS sequence"/>
</dbReference>
<comment type="similarity">
    <text evidence="2">In the C-terminal section; belongs to the transpeptidase family.</text>
</comment>
<evidence type="ECO:0000313" key="16">
    <source>
        <dbReference type="EMBL" id="OJX57349.1"/>
    </source>
</evidence>
<dbReference type="Gene3D" id="3.40.710.10">
    <property type="entry name" value="DD-peptidase/beta-lactamase superfamily"/>
    <property type="match status" value="1"/>
</dbReference>
<evidence type="ECO:0000256" key="6">
    <source>
        <dbReference type="ARBA" id="ARBA00022676"/>
    </source>
</evidence>
<dbReference type="InterPro" id="IPR001264">
    <property type="entry name" value="Glyco_trans_51"/>
</dbReference>
<keyword evidence="4" id="KW-0121">Carboxypeptidase</keyword>
<sequence length="778" mass="87037">MQDFRVVNALRSVINSRWGRRTLLVLSPLLLFLCWDLIVPFRTDIPYARAVTDVDGRVLTIFLSSDDKWRLPTELDDISEDLRMTIIYKEDKWFRWHPGVNPGALLRAAWNNVTTGKRTSGASTITMQVARLLNPKPRTWYNKVLEIVHSFQLELHHSKDEILRLYLNLVPYGGNIEGVKAASVLFFDKMPKRLSLGEITTLAIIPNRPTSLRLGAANGALQNERDRWLRLMYDDGEIGQDDYDDAVREPLVVRRIETPRKAWHLAVRLRQADPNAVTIRSTIRAEMQDQVETLAYNHIQRLRPYGIYNASVVVVDNRTMDVVAYVGSADPTDVEHSGQVDGVRAVRSPGSTLKPFVYGMAFDRGLLTPKTMLSDVPVNYDGYAPENYDRHFNGAVSMEQALARSLNVPAVTTLHQVGVAAFVDALARAGCTSIGRKRKDLGLSVILGGCGTRLDELVRLYAGLAHEGEIRPLRWIHGTPRSSDTVRLLSPGAAWIVTESLTQLTRPDLPNGVEAGARIPKIAWKTGTSYGRRDAWSIGYNRRYTIGVWVGNFSGNGVQDLTGSTSATPLLFDIVNTIDRSQDDRWTAMPQELDERLVCSVTGLLPADSCQDRIIDVYHPGVSSGKRCEHLREMAISADGRMSYCTSCLPPTGYRRVIYPDLPPPLLAFYRGENIPVRIPPPHNPSCTRMFTDGTIGIVSPLPGKEYILETDGESRLQLRCATMNDVETVYWYLDDVFLTSAPSSGVVFIEPGKGRHEVSCLDNKGRSTKVAFTVRYW</sequence>
<dbReference type="GO" id="GO:0004180">
    <property type="term" value="F:carboxypeptidase activity"/>
    <property type="evidence" value="ECO:0007669"/>
    <property type="project" value="UniProtKB-KW"/>
</dbReference>
<dbReference type="GO" id="GO:0008658">
    <property type="term" value="F:penicillin binding"/>
    <property type="evidence" value="ECO:0007669"/>
    <property type="project" value="InterPro"/>
</dbReference>
<dbReference type="GO" id="GO:0009252">
    <property type="term" value="P:peptidoglycan biosynthetic process"/>
    <property type="evidence" value="ECO:0007669"/>
    <property type="project" value="InterPro"/>
</dbReference>
<gene>
    <name evidence="16" type="ORF">BGO89_10265</name>
</gene>
<keyword evidence="12" id="KW-1133">Transmembrane helix</keyword>
<evidence type="ECO:0000256" key="4">
    <source>
        <dbReference type="ARBA" id="ARBA00022645"/>
    </source>
</evidence>
<dbReference type="GO" id="GO:0030288">
    <property type="term" value="C:outer membrane-bounded periplasmic space"/>
    <property type="evidence" value="ECO:0007669"/>
    <property type="project" value="TreeGrafter"/>
</dbReference>
<feature type="domain" description="Glycosyl transferase family 51" evidence="14">
    <location>
        <begin position="62"/>
        <end position="232"/>
    </location>
</feature>
<keyword evidence="9" id="KW-0511">Multifunctional enzyme</keyword>
<dbReference type="InterPro" id="IPR001460">
    <property type="entry name" value="PCN-bd_Tpept"/>
</dbReference>
<protein>
    <recommendedName>
        <fullName evidence="10">peptidoglycan glycosyltransferase</fullName>
        <ecNumber evidence="10">2.4.99.28</ecNumber>
    </recommendedName>
</protein>
<dbReference type="Pfam" id="PF00912">
    <property type="entry name" value="Transgly"/>
    <property type="match status" value="1"/>
</dbReference>
<dbReference type="Gene3D" id="1.10.3810.10">
    <property type="entry name" value="Biosynthetic peptidoglycan transglycosylase-like"/>
    <property type="match status" value="1"/>
</dbReference>
<dbReference type="SUPFAM" id="SSF53955">
    <property type="entry name" value="Lysozyme-like"/>
    <property type="match status" value="1"/>
</dbReference>
<evidence type="ECO:0000256" key="3">
    <source>
        <dbReference type="ARBA" id="ARBA00007739"/>
    </source>
</evidence>
<dbReference type="InterPro" id="IPR050396">
    <property type="entry name" value="Glycosyltr_51/Transpeptidase"/>
</dbReference>
<dbReference type="STRING" id="1895771.BGO89_10265"/>
<dbReference type="Pfam" id="PF06832">
    <property type="entry name" value="BiPBP_C"/>
    <property type="match status" value="1"/>
</dbReference>
<reference evidence="16 17" key="1">
    <citation type="submission" date="2016-09" db="EMBL/GenBank/DDBJ databases">
        <title>Genome-resolved meta-omics ties microbial dynamics to process performance in biotechnology for thiocyanate degradation.</title>
        <authorList>
            <person name="Kantor R.S."/>
            <person name="Huddy R.J."/>
            <person name="Iyer R."/>
            <person name="Thomas B.C."/>
            <person name="Brown C.T."/>
            <person name="Anantharaman K."/>
            <person name="Tringe S."/>
            <person name="Hettich R.L."/>
            <person name="Harrison S.T."/>
            <person name="Banfield J.F."/>
        </authorList>
    </citation>
    <scope>NUCLEOTIDE SEQUENCE [LARGE SCALE GENOMIC DNA]</scope>
    <source>
        <strain evidence="16">59-99</strain>
    </source>
</reference>
<dbReference type="Pfam" id="PF00905">
    <property type="entry name" value="Transpeptidase"/>
    <property type="match status" value="1"/>
</dbReference>
<dbReference type="InterPro" id="IPR009647">
    <property type="entry name" value="PBP_C"/>
</dbReference>
<evidence type="ECO:0000256" key="10">
    <source>
        <dbReference type="ARBA" id="ARBA00044770"/>
    </source>
</evidence>
<dbReference type="SUPFAM" id="SSF56601">
    <property type="entry name" value="beta-lactamase/transpeptidase-like"/>
    <property type="match status" value="1"/>
</dbReference>
<dbReference type="InterPro" id="IPR023346">
    <property type="entry name" value="Lysozyme-like_dom_sf"/>
</dbReference>
<keyword evidence="12" id="KW-0472">Membrane</keyword>
<evidence type="ECO:0000256" key="1">
    <source>
        <dbReference type="ARBA" id="ARBA00004752"/>
    </source>
</evidence>
<name>A0A1M3KYN0_9BACT</name>
<feature type="domain" description="Penicillin-binding C-terminal" evidence="15">
    <location>
        <begin position="690"/>
        <end position="773"/>
    </location>
</feature>
<evidence type="ECO:0000256" key="9">
    <source>
        <dbReference type="ARBA" id="ARBA00023268"/>
    </source>
</evidence>
<dbReference type="EC" id="2.4.99.28" evidence="10"/>
<keyword evidence="5" id="KW-0645">Protease</keyword>
<evidence type="ECO:0000259" key="14">
    <source>
        <dbReference type="Pfam" id="PF00912"/>
    </source>
</evidence>
<dbReference type="GO" id="GO:0006508">
    <property type="term" value="P:proteolysis"/>
    <property type="evidence" value="ECO:0007669"/>
    <property type="project" value="UniProtKB-KW"/>
</dbReference>
<accession>A0A1M3KYN0</accession>
<keyword evidence="12" id="KW-0812">Transmembrane</keyword>
<proteinExistence type="inferred from homology"/>
<dbReference type="InterPro" id="IPR011815">
    <property type="entry name" value="PBP_1c"/>
</dbReference>
<comment type="caution">
    <text evidence="16">The sequence shown here is derived from an EMBL/GenBank/DDBJ whole genome shotgun (WGS) entry which is preliminary data.</text>
</comment>
<evidence type="ECO:0000259" key="15">
    <source>
        <dbReference type="Pfam" id="PF06832"/>
    </source>
</evidence>
<dbReference type="EMBL" id="MKVH01000024">
    <property type="protein sequence ID" value="OJX57349.1"/>
    <property type="molecule type" value="Genomic_DNA"/>
</dbReference>
<evidence type="ECO:0000256" key="8">
    <source>
        <dbReference type="ARBA" id="ARBA00022801"/>
    </source>
</evidence>
<dbReference type="InterPro" id="IPR012338">
    <property type="entry name" value="Beta-lactam/transpept-like"/>
</dbReference>
<dbReference type="AlphaFoldDB" id="A0A1M3KYN0"/>
<dbReference type="PANTHER" id="PTHR32282">
    <property type="entry name" value="BINDING PROTEIN TRANSPEPTIDASE, PUTATIVE-RELATED"/>
    <property type="match status" value="1"/>
</dbReference>
<feature type="domain" description="Penicillin-binding protein transpeptidase" evidence="13">
    <location>
        <begin position="311"/>
        <end position="550"/>
    </location>
</feature>
<keyword evidence="6" id="KW-0328">Glycosyltransferase</keyword>
<feature type="transmembrane region" description="Helical" evidence="12">
    <location>
        <begin position="21"/>
        <end position="41"/>
    </location>
</feature>
<dbReference type="NCBIfam" id="TIGR02073">
    <property type="entry name" value="PBP_1c"/>
    <property type="match status" value="1"/>
</dbReference>
<evidence type="ECO:0000259" key="13">
    <source>
        <dbReference type="Pfam" id="PF00905"/>
    </source>
</evidence>
<evidence type="ECO:0000313" key="17">
    <source>
        <dbReference type="Proteomes" id="UP000184233"/>
    </source>
</evidence>
<comment type="similarity">
    <text evidence="3">In the N-terminal section; belongs to the glycosyltransferase 51 family.</text>
</comment>
<evidence type="ECO:0000256" key="2">
    <source>
        <dbReference type="ARBA" id="ARBA00007090"/>
    </source>
</evidence>
<evidence type="ECO:0000256" key="5">
    <source>
        <dbReference type="ARBA" id="ARBA00022670"/>
    </source>
</evidence>
<evidence type="ECO:0000256" key="7">
    <source>
        <dbReference type="ARBA" id="ARBA00022679"/>
    </source>
</evidence>
<evidence type="ECO:0000256" key="11">
    <source>
        <dbReference type="ARBA" id="ARBA00049902"/>
    </source>
</evidence>